<dbReference type="EMBL" id="CAUYUJ010015086">
    <property type="protein sequence ID" value="CAK0849732.1"/>
    <property type="molecule type" value="Genomic_DNA"/>
</dbReference>
<keyword evidence="2" id="KW-1185">Reference proteome</keyword>
<feature type="non-terminal residue" evidence="1">
    <location>
        <position position="1"/>
    </location>
</feature>
<proteinExistence type="predicted"/>
<organism evidence="1 2">
    <name type="scientific">Prorocentrum cordatum</name>
    <dbReference type="NCBI Taxonomy" id="2364126"/>
    <lineage>
        <taxon>Eukaryota</taxon>
        <taxon>Sar</taxon>
        <taxon>Alveolata</taxon>
        <taxon>Dinophyceae</taxon>
        <taxon>Prorocentrales</taxon>
        <taxon>Prorocentraceae</taxon>
        <taxon>Prorocentrum</taxon>
    </lineage>
</organism>
<gene>
    <name evidence="1" type="ORF">PCOR1329_LOCUS42347</name>
</gene>
<name>A0ABN9TV42_9DINO</name>
<sequence length="494" mass="55343">TMEPLRELLKAHLEHVGAEHAARQEAEAHRGVFEDCSEGEGQAHPIVESASGAFEATFHSETQLLLRRKEFWVDLIPPDHQTLSMRALACRMIWSCDCLVSEGLDVQHNTFPMKLFRLLGPRGADVDLHIPPCLFDEWSLDFVTRYRDRPGGLENEEARAELRLVAMLAGVNIAPVEATHSAVRRRLFTKRIQTWAQAFEELSAEFLLERIRRFGKAWEVVANSDGPGAEGAVEPADQETANCGEQRPTMREVAILYRNLSEHEMSELKSLAVLCDRAVQTAMQCAPADRQLDLGAIQKMARAALQAEQLALRADDARATECLVMWREAVKGKAEELLVSEMANFAECMATLSAAPHRCQDLFDFRHPAELSAHGAALAKDQSLKSNAVKSLESYWVALLREGFHSALRQLTKKGGMGRQRLIDRKVVVHLVGTLPERDAAESAWDEAEQEKGCALDIWWHVGATSLSPYKCTYRVLDFVERQLRDGSVEMLLK</sequence>
<evidence type="ECO:0008006" key="3">
    <source>
        <dbReference type="Google" id="ProtNLM"/>
    </source>
</evidence>
<reference evidence="1" key="1">
    <citation type="submission" date="2023-10" db="EMBL/GenBank/DDBJ databases">
        <authorList>
            <person name="Chen Y."/>
            <person name="Shah S."/>
            <person name="Dougan E. K."/>
            <person name="Thang M."/>
            <person name="Chan C."/>
        </authorList>
    </citation>
    <scope>NUCLEOTIDE SEQUENCE [LARGE SCALE GENOMIC DNA]</scope>
</reference>
<evidence type="ECO:0000313" key="1">
    <source>
        <dbReference type="EMBL" id="CAK0849732.1"/>
    </source>
</evidence>
<feature type="non-terminal residue" evidence="1">
    <location>
        <position position="494"/>
    </location>
</feature>
<dbReference type="Proteomes" id="UP001189429">
    <property type="component" value="Unassembled WGS sequence"/>
</dbReference>
<comment type="caution">
    <text evidence="1">The sequence shown here is derived from an EMBL/GenBank/DDBJ whole genome shotgun (WGS) entry which is preliminary data.</text>
</comment>
<evidence type="ECO:0000313" key="2">
    <source>
        <dbReference type="Proteomes" id="UP001189429"/>
    </source>
</evidence>
<accession>A0ABN9TV42</accession>
<protein>
    <recommendedName>
        <fullName evidence="3">HECT domain-containing protein</fullName>
    </recommendedName>
</protein>